<evidence type="ECO:0000256" key="1">
    <source>
        <dbReference type="PIRSR" id="PIRSR605502-1"/>
    </source>
</evidence>
<evidence type="ECO:0000313" key="2">
    <source>
        <dbReference type="EMBL" id="MBB4287656.1"/>
    </source>
</evidence>
<dbReference type="Gene3D" id="1.10.4080.10">
    <property type="entry name" value="ADP-ribosylation/Crystallin J1"/>
    <property type="match status" value="1"/>
</dbReference>
<comment type="cofactor">
    <cofactor evidence="1">
        <name>Mg(2+)</name>
        <dbReference type="ChEBI" id="CHEBI:18420"/>
    </cofactor>
    <text evidence="1">Binds 2 magnesium ions per subunit.</text>
</comment>
<dbReference type="EC" id="3.2.2.24" evidence="2"/>
<keyword evidence="2" id="KW-0326">Glycosidase</keyword>
<dbReference type="PANTHER" id="PTHR16222">
    <property type="entry name" value="ADP-RIBOSYLGLYCOHYDROLASE"/>
    <property type="match status" value="1"/>
</dbReference>
<keyword evidence="1" id="KW-0460">Magnesium</keyword>
<dbReference type="GO" id="GO:0046872">
    <property type="term" value="F:metal ion binding"/>
    <property type="evidence" value="ECO:0007669"/>
    <property type="project" value="UniProtKB-KW"/>
</dbReference>
<organism evidence="2 3">
    <name type="scientific">Roseospira goensis</name>
    <dbReference type="NCBI Taxonomy" id="391922"/>
    <lineage>
        <taxon>Bacteria</taxon>
        <taxon>Pseudomonadati</taxon>
        <taxon>Pseudomonadota</taxon>
        <taxon>Alphaproteobacteria</taxon>
        <taxon>Rhodospirillales</taxon>
        <taxon>Rhodospirillaceae</taxon>
        <taxon>Roseospira</taxon>
    </lineage>
</organism>
<feature type="binding site" evidence="1">
    <location>
        <position position="73"/>
    </location>
    <ligand>
        <name>Mg(2+)</name>
        <dbReference type="ChEBI" id="CHEBI:18420"/>
        <label>1</label>
    </ligand>
</feature>
<dbReference type="GO" id="GO:0047407">
    <property type="term" value="F:ADP-ribosyl-[dinitrogen reductase] hydrolase activity"/>
    <property type="evidence" value="ECO:0007669"/>
    <property type="project" value="UniProtKB-EC"/>
</dbReference>
<feature type="binding site" evidence="1">
    <location>
        <position position="74"/>
    </location>
    <ligand>
        <name>Mg(2+)</name>
        <dbReference type="ChEBI" id="CHEBI:18420"/>
        <label>1</label>
    </ligand>
</feature>
<dbReference type="RefSeq" id="WP_184437625.1">
    <property type="nucleotide sequence ID" value="NZ_JACIGI010000045.1"/>
</dbReference>
<keyword evidence="3" id="KW-1185">Reference proteome</keyword>
<dbReference type="InterPro" id="IPR005502">
    <property type="entry name" value="Ribosyl_crysJ1"/>
</dbReference>
<dbReference type="InterPro" id="IPR036705">
    <property type="entry name" value="Ribosyl_crysJ1_sf"/>
</dbReference>
<feature type="binding site" evidence="1">
    <location>
        <position position="259"/>
    </location>
    <ligand>
        <name>Mg(2+)</name>
        <dbReference type="ChEBI" id="CHEBI:18420"/>
        <label>1</label>
    </ligand>
</feature>
<dbReference type="SUPFAM" id="SSF101478">
    <property type="entry name" value="ADP-ribosylglycohydrolase"/>
    <property type="match status" value="1"/>
</dbReference>
<dbReference type="Proteomes" id="UP000555728">
    <property type="component" value="Unassembled WGS sequence"/>
</dbReference>
<reference evidence="2 3" key="1">
    <citation type="submission" date="2020-08" db="EMBL/GenBank/DDBJ databases">
        <title>Genome sequencing of Purple Non-Sulfur Bacteria from various extreme environments.</title>
        <authorList>
            <person name="Mayer M."/>
        </authorList>
    </citation>
    <scope>NUCLEOTIDE SEQUENCE [LARGE SCALE GENOMIC DNA]</scope>
    <source>
        <strain evidence="2 3">JA135</strain>
    </source>
</reference>
<feature type="binding site" evidence="1">
    <location>
        <position position="257"/>
    </location>
    <ligand>
        <name>Mg(2+)</name>
        <dbReference type="ChEBI" id="CHEBI:18420"/>
        <label>1</label>
    </ligand>
</feature>
<keyword evidence="1" id="KW-0479">Metal-binding</keyword>
<dbReference type="InterPro" id="IPR050792">
    <property type="entry name" value="ADP-ribosylglycohydrolase"/>
</dbReference>
<feature type="binding site" evidence="1">
    <location>
        <position position="72"/>
    </location>
    <ligand>
        <name>Mg(2+)</name>
        <dbReference type="ChEBI" id="CHEBI:18420"/>
        <label>1</label>
    </ligand>
</feature>
<gene>
    <name evidence="2" type="ORF">GGD88_003411</name>
</gene>
<accession>A0A7W6WLQ8</accession>
<proteinExistence type="predicted"/>
<keyword evidence="2" id="KW-0378">Hydrolase</keyword>
<dbReference type="NCBIfam" id="TIGR02662">
    <property type="entry name" value="dinitro_DRAG"/>
    <property type="match status" value="1"/>
</dbReference>
<feature type="binding site" evidence="1">
    <location>
        <position position="260"/>
    </location>
    <ligand>
        <name>Mg(2+)</name>
        <dbReference type="ChEBI" id="CHEBI:18420"/>
        <label>1</label>
    </ligand>
</feature>
<dbReference type="AlphaFoldDB" id="A0A7W6WLQ8"/>
<dbReference type="EMBL" id="JACIGI010000045">
    <property type="protein sequence ID" value="MBB4287656.1"/>
    <property type="molecule type" value="Genomic_DNA"/>
</dbReference>
<comment type="caution">
    <text evidence="2">The sequence shown here is derived from an EMBL/GenBank/DDBJ whole genome shotgun (WGS) entry which is preliminary data.</text>
</comment>
<name>A0A7W6WLQ8_9PROT</name>
<dbReference type="PANTHER" id="PTHR16222:SF12">
    <property type="entry name" value="ADP-RIBOSYLGLYCOHYDROLASE-RELATED"/>
    <property type="match status" value="1"/>
</dbReference>
<protein>
    <submittedName>
        <fullName evidence="2">ADP-ribosyl-[dinitrogen reductase] hydrolase</fullName>
        <ecNumber evidence="2">3.2.2.24</ecNumber>
    </submittedName>
</protein>
<evidence type="ECO:0000313" key="3">
    <source>
        <dbReference type="Proteomes" id="UP000555728"/>
    </source>
</evidence>
<sequence length="311" mass="32991">MTVLRDRPESDPFGDPEALEDRALGAFLGLAVGDALGATVEFMTRREIQHRYGIHSRIIGGGWLKLKPGQVTDDTGMALALGRALIADGGFDRRTVADAFIAWLKSRPVDCGNTVRRGLRRVLTHGTLEAPFNDGDGGNGAAMRVVPVALATLGARDDRVAAWTLGQARITHHQAQSDAACVALVRMVHAALRGHGVAGVRTEAARLLAAEPRFRFTPYPGHSSAYIVDTMQTVLHYYFSTDSARACVVGAVNQGGDADTTGALAGMLAGATYGAQAIPAAWRDRLDRSVAAEIRSQTRALLAIAQRGVDG</sequence>
<dbReference type="Pfam" id="PF03747">
    <property type="entry name" value="ADP_ribosyl_GH"/>
    <property type="match status" value="1"/>
</dbReference>
<dbReference type="InterPro" id="IPR013479">
    <property type="entry name" value="ADP-ribosyl_diN_reduct_hydro"/>
</dbReference>